<dbReference type="EMBL" id="CM047746">
    <property type="protein sequence ID" value="KAJ0020280.1"/>
    <property type="molecule type" value="Genomic_DNA"/>
</dbReference>
<organism evidence="1 2">
    <name type="scientific">Pistacia integerrima</name>
    <dbReference type="NCBI Taxonomy" id="434235"/>
    <lineage>
        <taxon>Eukaryota</taxon>
        <taxon>Viridiplantae</taxon>
        <taxon>Streptophyta</taxon>
        <taxon>Embryophyta</taxon>
        <taxon>Tracheophyta</taxon>
        <taxon>Spermatophyta</taxon>
        <taxon>Magnoliopsida</taxon>
        <taxon>eudicotyledons</taxon>
        <taxon>Gunneridae</taxon>
        <taxon>Pentapetalae</taxon>
        <taxon>rosids</taxon>
        <taxon>malvids</taxon>
        <taxon>Sapindales</taxon>
        <taxon>Anacardiaceae</taxon>
        <taxon>Pistacia</taxon>
    </lineage>
</organism>
<proteinExistence type="predicted"/>
<accession>A0ACC0XM32</accession>
<comment type="caution">
    <text evidence="1">The sequence shown here is derived from an EMBL/GenBank/DDBJ whole genome shotgun (WGS) entry which is preliminary data.</text>
</comment>
<protein>
    <submittedName>
        <fullName evidence="1">Uncharacterized protein</fullName>
    </submittedName>
</protein>
<name>A0ACC0XM32_9ROSI</name>
<evidence type="ECO:0000313" key="2">
    <source>
        <dbReference type="Proteomes" id="UP001163603"/>
    </source>
</evidence>
<gene>
    <name evidence="1" type="ORF">Pint_32009</name>
</gene>
<sequence>MALEEEEEQVGEERDAPAHHPSPPPDELFDISTTVDPSYIISLIRKLLPTNVGNGHADGCDVPSKRLNADPMEESTDSLSGDGVLSSPKHYFKAMDVVDGADRSSYFEGEAEDPCSKLEKAGVSAGEEAWEEHGCVLWDLTASVTHAELMVQNLVLEVLLANLMVPQSVRVTEIILGIIGNLACHKVLMKHIVSTNGLIQIIVDQLFLDDTKCLNEACRLLTSCLKSSEPIVWAEALQSEHILQRILWITENTLNPHLMEKSVGLLLAILESRQEVALLLHQPLMKLDLSSLLINLLTFEMNKLASERIPERYSVLDVILRAVEAFSVLDGHSQEICSNKQLLQLLCNLVKFPEKVEVANSCVTAGVIIANIFSDVPDLATEISSDLPFLLGLLDIFPFASDDLEARNAFWSVIARLLAEVQEDKMSSSILHQYVSIIMSKSDVIEDDLLDHQLGDSSLEDKSITPCGTNSEARITAYVCFPLPLQQLRSIINILNKWTVSKDEVDKNDLADYHTDDENVASSGNTVFDYSMLDHVPKFKSWPRKLKWRTVPSEM</sequence>
<evidence type="ECO:0000313" key="1">
    <source>
        <dbReference type="EMBL" id="KAJ0020280.1"/>
    </source>
</evidence>
<reference evidence="2" key="1">
    <citation type="journal article" date="2023" name="G3 (Bethesda)">
        <title>Genome assembly and association tests identify interacting loci associated with vigor, precocity, and sex in interspecific pistachio rootstocks.</title>
        <authorList>
            <person name="Palmer W."/>
            <person name="Jacygrad E."/>
            <person name="Sagayaradj S."/>
            <person name="Cavanaugh K."/>
            <person name="Han R."/>
            <person name="Bertier L."/>
            <person name="Beede B."/>
            <person name="Kafkas S."/>
            <person name="Golino D."/>
            <person name="Preece J."/>
            <person name="Michelmore R."/>
        </authorList>
    </citation>
    <scope>NUCLEOTIDE SEQUENCE [LARGE SCALE GENOMIC DNA]</scope>
</reference>
<keyword evidence="2" id="KW-1185">Reference proteome</keyword>
<dbReference type="Proteomes" id="UP001163603">
    <property type="component" value="Chromosome 11"/>
</dbReference>